<keyword evidence="2" id="KW-1185">Reference proteome</keyword>
<dbReference type="RefSeq" id="WP_179518260.1">
    <property type="nucleotide sequence ID" value="NZ_JACCAC010000001.1"/>
</dbReference>
<protein>
    <submittedName>
        <fullName evidence="1">Uncharacterized protein</fullName>
    </submittedName>
</protein>
<evidence type="ECO:0000313" key="1">
    <source>
        <dbReference type="EMBL" id="NYG55895.1"/>
    </source>
</evidence>
<dbReference type="AlphaFoldDB" id="A0A7Y9RXS5"/>
<sequence length="72" mass="7312">MGRRGCRAPARPATERPAPATALRLGRRAVAALLGQPLPVEAHDLEAVLVGTGRAPATGPLAALADRLPALS</sequence>
<dbReference type="EMBL" id="JACCAC010000001">
    <property type="protein sequence ID" value="NYG55895.1"/>
    <property type="molecule type" value="Genomic_DNA"/>
</dbReference>
<dbReference type="Proteomes" id="UP000544110">
    <property type="component" value="Unassembled WGS sequence"/>
</dbReference>
<name>A0A7Y9RXS5_9ACTN</name>
<evidence type="ECO:0000313" key="2">
    <source>
        <dbReference type="Proteomes" id="UP000544110"/>
    </source>
</evidence>
<organism evidence="1 2">
    <name type="scientific">Nocardioides perillae</name>
    <dbReference type="NCBI Taxonomy" id="1119534"/>
    <lineage>
        <taxon>Bacteria</taxon>
        <taxon>Bacillati</taxon>
        <taxon>Actinomycetota</taxon>
        <taxon>Actinomycetes</taxon>
        <taxon>Propionibacteriales</taxon>
        <taxon>Nocardioidaceae</taxon>
        <taxon>Nocardioides</taxon>
    </lineage>
</organism>
<gene>
    <name evidence="1" type="ORF">BJ989_002199</name>
</gene>
<comment type="caution">
    <text evidence="1">The sequence shown here is derived from an EMBL/GenBank/DDBJ whole genome shotgun (WGS) entry which is preliminary data.</text>
</comment>
<reference evidence="1 2" key="1">
    <citation type="submission" date="2020-07" db="EMBL/GenBank/DDBJ databases">
        <title>Sequencing the genomes of 1000 actinobacteria strains.</title>
        <authorList>
            <person name="Klenk H.-P."/>
        </authorList>
    </citation>
    <scope>NUCLEOTIDE SEQUENCE [LARGE SCALE GENOMIC DNA]</scope>
    <source>
        <strain evidence="1 2">DSM 24552</strain>
    </source>
</reference>
<accession>A0A7Y9RXS5</accession>
<proteinExistence type="predicted"/>